<dbReference type="AlphaFoldDB" id="A0A371HXS5"/>
<keyword evidence="2" id="KW-1185">Reference proteome</keyword>
<protein>
    <submittedName>
        <fullName evidence="1">Uncharacterized protein</fullName>
    </submittedName>
</protein>
<evidence type="ECO:0000313" key="1">
    <source>
        <dbReference type="EMBL" id="RDY07585.1"/>
    </source>
</evidence>
<evidence type="ECO:0000313" key="2">
    <source>
        <dbReference type="Proteomes" id="UP000257109"/>
    </source>
</evidence>
<sequence length="229" mass="26501">MPPSSRWCTILHWCFSRSRKCRSRTERPKVARGDRLAYHRTLVDLILNILDNIGEPSPPTMAIIVEDEFIEFTSCVDMNVNMSKRTKADLIVEMEYEHSSSNRELVRLYCICQHLAETVLDKALSNPYRTCLYREQLAHSRERFLHKIIIERTVSSREFDLELTKNDLIELAPLLGTQVLLCLFVPNLKSVVQPFGVLEDVLVQVNELIFLADFYVLDMENETSGNKPP</sequence>
<feature type="non-terminal residue" evidence="1">
    <location>
        <position position="1"/>
    </location>
</feature>
<accession>A0A371HXS5</accession>
<dbReference type="Proteomes" id="UP000257109">
    <property type="component" value="Unassembled WGS sequence"/>
</dbReference>
<name>A0A371HXS5_MUCPR</name>
<gene>
    <name evidence="1" type="ORF">CR513_08280</name>
</gene>
<reference evidence="1" key="1">
    <citation type="submission" date="2018-05" db="EMBL/GenBank/DDBJ databases">
        <title>Draft genome of Mucuna pruriens seed.</title>
        <authorList>
            <person name="Nnadi N.E."/>
            <person name="Vos R."/>
            <person name="Hasami M.H."/>
            <person name="Devisetty U.K."/>
            <person name="Aguiy J.C."/>
        </authorList>
    </citation>
    <scope>NUCLEOTIDE SEQUENCE [LARGE SCALE GENOMIC DNA]</scope>
    <source>
        <strain evidence="1">JCA_2017</strain>
    </source>
</reference>
<dbReference type="EMBL" id="QJKJ01001439">
    <property type="protein sequence ID" value="RDY07585.1"/>
    <property type="molecule type" value="Genomic_DNA"/>
</dbReference>
<comment type="caution">
    <text evidence="1">The sequence shown here is derived from an EMBL/GenBank/DDBJ whole genome shotgun (WGS) entry which is preliminary data.</text>
</comment>
<organism evidence="1 2">
    <name type="scientific">Mucuna pruriens</name>
    <name type="common">Velvet bean</name>
    <name type="synonym">Dolichos pruriens</name>
    <dbReference type="NCBI Taxonomy" id="157652"/>
    <lineage>
        <taxon>Eukaryota</taxon>
        <taxon>Viridiplantae</taxon>
        <taxon>Streptophyta</taxon>
        <taxon>Embryophyta</taxon>
        <taxon>Tracheophyta</taxon>
        <taxon>Spermatophyta</taxon>
        <taxon>Magnoliopsida</taxon>
        <taxon>eudicotyledons</taxon>
        <taxon>Gunneridae</taxon>
        <taxon>Pentapetalae</taxon>
        <taxon>rosids</taxon>
        <taxon>fabids</taxon>
        <taxon>Fabales</taxon>
        <taxon>Fabaceae</taxon>
        <taxon>Papilionoideae</taxon>
        <taxon>50 kb inversion clade</taxon>
        <taxon>NPAAA clade</taxon>
        <taxon>indigoferoid/millettioid clade</taxon>
        <taxon>Phaseoleae</taxon>
        <taxon>Mucuna</taxon>
    </lineage>
</organism>
<proteinExistence type="predicted"/>